<keyword evidence="3" id="KW-1185">Reference proteome</keyword>
<comment type="caution">
    <text evidence="2">The sequence shown here is derived from an EMBL/GenBank/DDBJ whole genome shotgun (WGS) entry which is preliminary data.</text>
</comment>
<gene>
    <name evidence="2" type="ORF">JOC54_004565</name>
</gene>
<accession>A0ABS2T0F2</accession>
<evidence type="ECO:0000313" key="3">
    <source>
        <dbReference type="Proteomes" id="UP001179280"/>
    </source>
</evidence>
<feature type="transmembrane region" description="Helical" evidence="1">
    <location>
        <begin position="158"/>
        <end position="179"/>
    </location>
</feature>
<organism evidence="2 3">
    <name type="scientific">Shouchella xiaoxiensis</name>
    <dbReference type="NCBI Taxonomy" id="766895"/>
    <lineage>
        <taxon>Bacteria</taxon>
        <taxon>Bacillati</taxon>
        <taxon>Bacillota</taxon>
        <taxon>Bacilli</taxon>
        <taxon>Bacillales</taxon>
        <taxon>Bacillaceae</taxon>
        <taxon>Shouchella</taxon>
    </lineage>
</organism>
<name>A0ABS2T0F2_9BACI</name>
<feature type="transmembrane region" description="Helical" evidence="1">
    <location>
        <begin position="221"/>
        <end position="239"/>
    </location>
</feature>
<dbReference type="RefSeq" id="WP_054795107.1">
    <property type="nucleotide sequence ID" value="NZ_JAFBCV010000027.1"/>
</dbReference>
<feature type="transmembrane region" description="Helical" evidence="1">
    <location>
        <begin position="89"/>
        <end position="113"/>
    </location>
</feature>
<proteinExistence type="predicted"/>
<dbReference type="EMBL" id="JAFBCV010000027">
    <property type="protein sequence ID" value="MBM7841262.1"/>
    <property type="molecule type" value="Genomic_DNA"/>
</dbReference>
<keyword evidence="1" id="KW-1133">Transmembrane helix</keyword>
<feature type="transmembrane region" description="Helical" evidence="1">
    <location>
        <begin position="44"/>
        <end position="68"/>
    </location>
</feature>
<reference evidence="2" key="1">
    <citation type="submission" date="2021-01" db="EMBL/GenBank/DDBJ databases">
        <title>Genomic Encyclopedia of Type Strains, Phase IV (KMG-IV): sequencing the most valuable type-strain genomes for metagenomic binning, comparative biology and taxonomic classification.</title>
        <authorList>
            <person name="Goeker M."/>
        </authorList>
    </citation>
    <scope>NUCLEOTIDE SEQUENCE</scope>
    <source>
        <strain evidence="2">DSM 21943</strain>
    </source>
</reference>
<keyword evidence="1" id="KW-0812">Transmembrane</keyword>
<feature type="transmembrane region" description="Helical" evidence="1">
    <location>
        <begin position="15"/>
        <end position="38"/>
    </location>
</feature>
<keyword evidence="1" id="KW-0472">Membrane</keyword>
<protein>
    <submittedName>
        <fullName evidence="2">Uncharacterized protein</fullName>
    </submittedName>
</protein>
<evidence type="ECO:0000256" key="1">
    <source>
        <dbReference type="SAM" id="Phobius"/>
    </source>
</evidence>
<dbReference type="Proteomes" id="UP001179280">
    <property type="component" value="Unassembled WGS sequence"/>
</dbReference>
<evidence type="ECO:0000313" key="2">
    <source>
        <dbReference type="EMBL" id="MBM7841262.1"/>
    </source>
</evidence>
<sequence length="250" mass="28193">MSLLTKVIFREQMRWTFWFLAWVLFFYIVLIGVSVYFIEGVEGLGSFLAFTFAPFGTYMLIIGLFSPYRFLTQYAHLGQTRKAYFKSTLIASVMVSVVVAFIALLVTLLQLVLARTISWFPEVQGTMASTLIQSENGHVHIDLTGLGNLAGIDFDDSFVVSLFVFIFLSLMYYLVGWFVGVGYYRFGWIKGFIYVVMGLLLLGGLHWIWGATVITATGNVVLSLLSTILMGVLVAAVIWKHVSKTTIRFY</sequence>
<feature type="transmembrane region" description="Helical" evidence="1">
    <location>
        <begin position="191"/>
        <end position="209"/>
    </location>
</feature>